<accession>A0A6P2C1W2</accession>
<evidence type="ECO:0000313" key="3">
    <source>
        <dbReference type="Proteomes" id="UP000460272"/>
    </source>
</evidence>
<dbReference type="EMBL" id="RPFW01000003">
    <property type="protein sequence ID" value="TVZ04291.1"/>
    <property type="molecule type" value="Genomic_DNA"/>
</dbReference>
<dbReference type="AlphaFoldDB" id="A0A6P2C1W2"/>
<organism evidence="2 3">
    <name type="scientific">Trebonia kvetii</name>
    <dbReference type="NCBI Taxonomy" id="2480626"/>
    <lineage>
        <taxon>Bacteria</taxon>
        <taxon>Bacillati</taxon>
        <taxon>Actinomycetota</taxon>
        <taxon>Actinomycetes</taxon>
        <taxon>Streptosporangiales</taxon>
        <taxon>Treboniaceae</taxon>
        <taxon>Trebonia</taxon>
    </lineage>
</organism>
<keyword evidence="3" id="KW-1185">Reference proteome</keyword>
<dbReference type="SUPFAM" id="SSF56281">
    <property type="entry name" value="Metallo-hydrolase/oxidoreductase"/>
    <property type="match status" value="1"/>
</dbReference>
<dbReference type="Gene3D" id="3.60.15.10">
    <property type="entry name" value="Ribonuclease Z/Hydroxyacylglutathione hydrolase-like"/>
    <property type="match status" value="1"/>
</dbReference>
<dbReference type="GO" id="GO:0042781">
    <property type="term" value="F:3'-tRNA processing endoribonuclease activity"/>
    <property type="evidence" value="ECO:0007669"/>
    <property type="project" value="TreeGrafter"/>
</dbReference>
<protein>
    <submittedName>
        <fullName evidence="2">MBL fold metallo-hydrolase</fullName>
    </submittedName>
</protein>
<dbReference type="RefSeq" id="WP_145854160.1">
    <property type="nucleotide sequence ID" value="NZ_RPFW01000003.1"/>
</dbReference>
<sequence length="249" mass="26131">MFLTVVGCSGSFPGPDSAASCYLLEADGFRLVIDFGNGSLGALQRHIGLFDVDAVCLSHLHADHCVDLYSYSIARAYSPTGPQPPIPVYGPAGTEERIGLIHGPKGDETLRDRFGFVTLEPGRREIGPFAVELVHMNHPVETFGFRFSHGGKTLGYTGDTGETDAVTAVARDADVFLSEAAFLEGPGLPPDLHLTARQAGAHASRAGAGQLVLTHIQPWTSPDAAREEAAAAFGGPLDVAVAGQRIALG</sequence>
<dbReference type="OrthoDB" id="9800940at2"/>
<gene>
    <name evidence="2" type="ORF">EAS64_18090</name>
</gene>
<dbReference type="SMART" id="SM00849">
    <property type="entry name" value="Lactamase_B"/>
    <property type="match status" value="1"/>
</dbReference>
<evidence type="ECO:0000259" key="1">
    <source>
        <dbReference type="SMART" id="SM00849"/>
    </source>
</evidence>
<dbReference type="PANTHER" id="PTHR46018:SF4">
    <property type="entry name" value="METALLO-HYDROLASE YHFI-RELATED"/>
    <property type="match status" value="1"/>
</dbReference>
<dbReference type="Pfam" id="PF12706">
    <property type="entry name" value="Lactamase_B_2"/>
    <property type="match status" value="1"/>
</dbReference>
<dbReference type="CDD" id="cd07716">
    <property type="entry name" value="RNaseZ_short-form-like_MBL-fold"/>
    <property type="match status" value="1"/>
</dbReference>
<proteinExistence type="predicted"/>
<keyword evidence="2" id="KW-0378">Hydrolase</keyword>
<name>A0A6P2C1W2_9ACTN</name>
<feature type="domain" description="Metallo-beta-lactamase" evidence="1">
    <location>
        <begin position="18"/>
        <end position="197"/>
    </location>
</feature>
<comment type="caution">
    <text evidence="2">The sequence shown here is derived from an EMBL/GenBank/DDBJ whole genome shotgun (WGS) entry which is preliminary data.</text>
</comment>
<dbReference type="InterPro" id="IPR001279">
    <property type="entry name" value="Metallo-B-lactamas"/>
</dbReference>
<dbReference type="PANTHER" id="PTHR46018">
    <property type="entry name" value="ZINC PHOSPHODIESTERASE ELAC PROTEIN 1"/>
    <property type="match status" value="1"/>
</dbReference>
<dbReference type="InterPro" id="IPR036866">
    <property type="entry name" value="RibonucZ/Hydroxyglut_hydro"/>
</dbReference>
<dbReference type="Proteomes" id="UP000460272">
    <property type="component" value="Unassembled WGS sequence"/>
</dbReference>
<reference evidence="2 3" key="1">
    <citation type="submission" date="2018-11" db="EMBL/GenBank/DDBJ databases">
        <title>Trebonia kvetii gen.nov., sp.nov., a novel acidophilic actinobacterium, and proposal of the new actinobacterial family Treboniaceae fam. nov.</title>
        <authorList>
            <person name="Rapoport D."/>
            <person name="Sagova-Mareckova M."/>
            <person name="Sedlacek I."/>
            <person name="Provaznik J."/>
            <person name="Kralova S."/>
            <person name="Pavlinic D."/>
            <person name="Benes V."/>
            <person name="Kopecky J."/>
        </authorList>
    </citation>
    <scope>NUCLEOTIDE SEQUENCE [LARGE SCALE GENOMIC DNA]</scope>
    <source>
        <strain evidence="2 3">15Tr583</strain>
    </source>
</reference>
<evidence type="ECO:0000313" key="2">
    <source>
        <dbReference type="EMBL" id="TVZ04291.1"/>
    </source>
</evidence>